<sequence>MDSHDISLLRDTMDRTTDDLPPLPDLAPLAVREGRRRRTRARLAIVTTAFGAVTAGALGLTLLPGANTGVAMPAAVPPSTGATPGAAPSTHYPSVVVEETPGVTPPDNPDGLPEAERERLAAHQQRVAALLDDLLPATVTEIRPVKDNVRWYRITAGGKTFQTTVSVRPTDDRTLEPCLSAPARKFTCEAVTFAGNREAQLRSMPVNTSDTMGSDVTFLYGGSRVTLSVAPENVSAPVTPRQLMTVAEDPRFLDLVRDTDEHPVEKKAPPAIPGG</sequence>
<keyword evidence="1" id="KW-1133">Transmembrane helix</keyword>
<proteinExistence type="predicted"/>
<keyword evidence="3" id="KW-1185">Reference proteome</keyword>
<protein>
    <submittedName>
        <fullName evidence="2">Uncharacterized protein</fullName>
    </submittedName>
</protein>
<name>A0ABW6XK75_9ACTN</name>
<comment type="caution">
    <text evidence="2">The sequence shown here is derived from an EMBL/GenBank/DDBJ whole genome shotgun (WGS) entry which is preliminary data.</text>
</comment>
<evidence type="ECO:0000313" key="2">
    <source>
        <dbReference type="EMBL" id="MFF5917889.1"/>
    </source>
</evidence>
<gene>
    <name evidence="2" type="ORF">ACFY8C_06060</name>
</gene>
<dbReference type="Proteomes" id="UP001602370">
    <property type="component" value="Unassembled WGS sequence"/>
</dbReference>
<keyword evidence="1" id="KW-0472">Membrane</keyword>
<feature type="transmembrane region" description="Helical" evidence="1">
    <location>
        <begin position="43"/>
        <end position="63"/>
    </location>
</feature>
<evidence type="ECO:0000313" key="3">
    <source>
        <dbReference type="Proteomes" id="UP001602370"/>
    </source>
</evidence>
<accession>A0ABW6XK75</accession>
<organism evidence="2 3">
    <name type="scientific">Streptomyces flavochromogenes</name>
    <dbReference type="NCBI Taxonomy" id="68199"/>
    <lineage>
        <taxon>Bacteria</taxon>
        <taxon>Bacillati</taxon>
        <taxon>Actinomycetota</taxon>
        <taxon>Actinomycetes</taxon>
        <taxon>Kitasatosporales</taxon>
        <taxon>Streptomycetaceae</taxon>
        <taxon>Streptomyces</taxon>
    </lineage>
</organism>
<evidence type="ECO:0000256" key="1">
    <source>
        <dbReference type="SAM" id="Phobius"/>
    </source>
</evidence>
<dbReference type="EMBL" id="JBIBDZ010000002">
    <property type="protein sequence ID" value="MFF5917889.1"/>
    <property type="molecule type" value="Genomic_DNA"/>
</dbReference>
<dbReference type="RefSeq" id="WP_388305439.1">
    <property type="nucleotide sequence ID" value="NZ_JBIBDZ010000002.1"/>
</dbReference>
<keyword evidence="1" id="KW-0812">Transmembrane</keyword>
<reference evidence="2 3" key="1">
    <citation type="submission" date="2024-10" db="EMBL/GenBank/DDBJ databases">
        <title>The Natural Products Discovery Center: Release of the First 8490 Sequenced Strains for Exploring Actinobacteria Biosynthetic Diversity.</title>
        <authorList>
            <person name="Kalkreuter E."/>
            <person name="Kautsar S.A."/>
            <person name="Yang D."/>
            <person name="Bader C.D."/>
            <person name="Teijaro C.N."/>
            <person name="Fluegel L."/>
            <person name="Davis C.M."/>
            <person name="Simpson J.R."/>
            <person name="Lauterbach L."/>
            <person name="Steele A.D."/>
            <person name="Gui C."/>
            <person name="Meng S."/>
            <person name="Li G."/>
            <person name="Viehrig K."/>
            <person name="Ye F."/>
            <person name="Su P."/>
            <person name="Kiefer A.F."/>
            <person name="Nichols A."/>
            <person name="Cepeda A.J."/>
            <person name="Yan W."/>
            <person name="Fan B."/>
            <person name="Jiang Y."/>
            <person name="Adhikari A."/>
            <person name="Zheng C.-J."/>
            <person name="Schuster L."/>
            <person name="Cowan T.M."/>
            <person name="Smanski M.J."/>
            <person name="Chevrette M.G."/>
            <person name="De Carvalho L.P.S."/>
            <person name="Shen B."/>
        </authorList>
    </citation>
    <scope>NUCLEOTIDE SEQUENCE [LARGE SCALE GENOMIC DNA]</scope>
    <source>
        <strain evidence="2 3">NPDC012605</strain>
    </source>
</reference>